<organism evidence="1">
    <name type="scientific">Rhizophora mucronata</name>
    <name type="common">Asiatic mangrove</name>
    <dbReference type="NCBI Taxonomy" id="61149"/>
    <lineage>
        <taxon>Eukaryota</taxon>
        <taxon>Viridiplantae</taxon>
        <taxon>Streptophyta</taxon>
        <taxon>Embryophyta</taxon>
        <taxon>Tracheophyta</taxon>
        <taxon>Spermatophyta</taxon>
        <taxon>Magnoliopsida</taxon>
        <taxon>eudicotyledons</taxon>
        <taxon>Gunneridae</taxon>
        <taxon>Pentapetalae</taxon>
        <taxon>rosids</taxon>
        <taxon>fabids</taxon>
        <taxon>Malpighiales</taxon>
        <taxon>Rhizophoraceae</taxon>
        <taxon>Rhizophora</taxon>
    </lineage>
</organism>
<dbReference type="AlphaFoldDB" id="A0A2P2N6I5"/>
<evidence type="ECO:0000313" key="1">
    <source>
        <dbReference type="EMBL" id="MBX38119.1"/>
    </source>
</evidence>
<reference evidence="1" key="1">
    <citation type="submission" date="2018-02" db="EMBL/GenBank/DDBJ databases">
        <title>Rhizophora mucronata_Transcriptome.</title>
        <authorList>
            <person name="Meera S.P."/>
            <person name="Sreeshan A."/>
            <person name="Augustine A."/>
        </authorList>
    </citation>
    <scope>NUCLEOTIDE SEQUENCE</scope>
    <source>
        <tissue evidence="1">Leaf</tissue>
    </source>
</reference>
<protein>
    <submittedName>
        <fullName evidence="1">Uncharacterized protein</fullName>
    </submittedName>
</protein>
<proteinExistence type="predicted"/>
<name>A0A2P2N6I5_RHIMU</name>
<dbReference type="EMBL" id="GGEC01057635">
    <property type="protein sequence ID" value="MBX38119.1"/>
    <property type="molecule type" value="Transcribed_RNA"/>
</dbReference>
<accession>A0A2P2N6I5</accession>
<sequence>MFNRKLTLQNRKEKVATTLGGRHWQACTFKSCNI</sequence>